<dbReference type="Proteomes" id="UP000004662">
    <property type="component" value="Chromosome"/>
</dbReference>
<dbReference type="HOGENOM" id="CLU_104968_2_0_7"/>
<dbReference type="STRING" id="694327.DFW101_1310"/>
<dbReference type="Pfam" id="PF09485">
    <property type="entry name" value="CRISPR_Cse2"/>
    <property type="match status" value="1"/>
</dbReference>
<dbReference type="EMBL" id="CM001368">
    <property type="protein sequence ID" value="EHJ47319.1"/>
    <property type="molecule type" value="Genomic_DNA"/>
</dbReference>
<dbReference type="AlphaFoldDB" id="G7Q6E6"/>
<name>G7Q6E6_9BACT</name>
<accession>G7Q6E6</accession>
<evidence type="ECO:0000313" key="2">
    <source>
        <dbReference type="Proteomes" id="UP000004662"/>
    </source>
</evidence>
<organism evidence="1 2">
    <name type="scientific">Solidesulfovibrio carbinoliphilus subsp. oakridgensis</name>
    <dbReference type="NCBI Taxonomy" id="694327"/>
    <lineage>
        <taxon>Bacteria</taxon>
        <taxon>Pseudomonadati</taxon>
        <taxon>Thermodesulfobacteriota</taxon>
        <taxon>Desulfovibrionia</taxon>
        <taxon>Desulfovibrionales</taxon>
        <taxon>Desulfovibrionaceae</taxon>
        <taxon>Solidesulfovibrio</taxon>
    </lineage>
</organism>
<dbReference type="eggNOG" id="ENOG5033FH1">
    <property type="taxonomic scope" value="Bacteria"/>
</dbReference>
<dbReference type="InterPro" id="IPR013382">
    <property type="entry name" value="CRISPR-assoc_prot_Cse2"/>
</dbReference>
<dbReference type="CDD" id="cd09731">
    <property type="entry name" value="Cse2_I-E"/>
    <property type="match status" value="1"/>
</dbReference>
<reference evidence="2" key="1">
    <citation type="journal article" date="2015" name="Genome Announc.">
        <title>High-Quality Draft Genome Sequence of Desulfovibrio carbinoliphilus FW-101-2B, an Organic Acid-Oxidizing Sulfate-Reducing Bacterium Isolated from Uranium(VI)-Contaminated Groundwater.</title>
        <authorList>
            <person name="Ramsay B.D."/>
            <person name="Hwang C."/>
            <person name="Woo H.L."/>
            <person name="Carroll S.L."/>
            <person name="Lucas S."/>
            <person name="Han J."/>
            <person name="Lapidus A.L."/>
            <person name="Cheng J.F."/>
            <person name="Goodwin L.A."/>
            <person name="Pitluck S."/>
            <person name="Peters L."/>
            <person name="Chertkov O."/>
            <person name="Held B."/>
            <person name="Detter J.C."/>
            <person name="Han C.S."/>
            <person name="Tapia R."/>
            <person name="Land M.L."/>
            <person name="Hauser L.J."/>
            <person name="Kyrpides N.C."/>
            <person name="Ivanova N.N."/>
            <person name="Mikhailova N."/>
            <person name="Pagani I."/>
            <person name="Woyke T."/>
            <person name="Arkin A.P."/>
            <person name="Dehal P."/>
            <person name="Chivian D."/>
            <person name="Criddle C.S."/>
            <person name="Wu W."/>
            <person name="Chakraborty R."/>
            <person name="Hazen T.C."/>
            <person name="Fields M.W."/>
        </authorList>
    </citation>
    <scope>NUCLEOTIDE SEQUENCE [LARGE SCALE GENOMIC DNA]</scope>
    <source>
        <strain evidence="2">FW-101-2B</strain>
    </source>
</reference>
<dbReference type="NCBIfam" id="TIGR02548">
    <property type="entry name" value="casB_cse2"/>
    <property type="match status" value="1"/>
</dbReference>
<dbReference type="InterPro" id="IPR038287">
    <property type="entry name" value="Cse2_sf"/>
</dbReference>
<dbReference type="Gene3D" id="1.10.520.40">
    <property type="entry name" value="CRISPR-associated protein Cse2"/>
    <property type="match status" value="1"/>
</dbReference>
<protein>
    <submittedName>
        <fullName evidence="1">CRISPR-associated protein, Cse2 family</fullName>
    </submittedName>
</protein>
<proteinExistence type="predicted"/>
<sequence>MTLKSLLYGTEPPSAAFWAVLRKWWESLDANRGARARLRRAKTPDEVFVSPDYQRSLLPLLKTAGIELTPQDAAKFARAVGVLAHVRTLLPEGHFARQLAPADPGQESVRDPRFKKLLATTDPDDLFLMLRRLVAYLGGTAELRSLVTGASDWTDKTRRAWAIQYYVNRSAKK</sequence>
<gene>
    <name evidence="1" type="ORF">DFW101_1310</name>
</gene>
<keyword evidence="2" id="KW-1185">Reference proteome</keyword>
<evidence type="ECO:0000313" key="1">
    <source>
        <dbReference type="EMBL" id="EHJ47319.1"/>
    </source>
</evidence>
<dbReference type="RefSeq" id="WP_009180724.1">
    <property type="nucleotide sequence ID" value="NZ_CM001368.1"/>
</dbReference>